<dbReference type="EMBL" id="MT145013">
    <property type="protein sequence ID" value="QJI02576.1"/>
    <property type="molecule type" value="Genomic_DNA"/>
</dbReference>
<proteinExistence type="predicted"/>
<organism evidence="1">
    <name type="scientific">viral metagenome</name>
    <dbReference type="NCBI Taxonomy" id="1070528"/>
    <lineage>
        <taxon>unclassified sequences</taxon>
        <taxon>metagenomes</taxon>
        <taxon>organismal metagenomes</taxon>
    </lineage>
</organism>
<dbReference type="Pfam" id="PF18907">
    <property type="entry name" value="DUF5662"/>
    <property type="match status" value="1"/>
</dbReference>
<accession>A0A6M3Y2C9</accession>
<dbReference type="InterPro" id="IPR043721">
    <property type="entry name" value="DUF5662"/>
</dbReference>
<reference evidence="1" key="1">
    <citation type="submission" date="2020-03" db="EMBL/GenBank/DDBJ databases">
        <title>The deep terrestrial virosphere.</title>
        <authorList>
            <person name="Holmfeldt K."/>
            <person name="Nilsson E."/>
            <person name="Simone D."/>
            <person name="Lopez-Fernandez M."/>
            <person name="Wu X."/>
            <person name="de Brujin I."/>
            <person name="Lundin D."/>
            <person name="Andersson A."/>
            <person name="Bertilsson S."/>
            <person name="Dopson M."/>
        </authorList>
    </citation>
    <scope>NUCLEOTIDE SEQUENCE</scope>
    <source>
        <strain evidence="1">TM448B03402</strain>
    </source>
</reference>
<protein>
    <recommendedName>
        <fullName evidence="2">Catalase</fullName>
    </recommendedName>
</protein>
<gene>
    <name evidence="1" type="ORF">TM448B03402_0004</name>
</gene>
<evidence type="ECO:0008006" key="2">
    <source>
        <dbReference type="Google" id="ProtNLM"/>
    </source>
</evidence>
<evidence type="ECO:0000313" key="1">
    <source>
        <dbReference type="EMBL" id="QJI02576.1"/>
    </source>
</evidence>
<name>A0A6M3Y2C9_9ZZZZ</name>
<sequence length="168" mass="20643">MYLKYFWYIIKHKWFVMIECFKKGLYWRGLIHDLSKLYPGEFLPYTNFFYRKKDSDIKKGRNKTGYYKPTDTGDKDFDFAWLLHQKRNRHHWQWWILPEDEGGVKILPIGEPYLTEMICDWVGAGKAQGHFSPKNDKYYEIREWYKQNGNKIQLDKETRKEIEKRLEI</sequence>
<dbReference type="AlphaFoldDB" id="A0A6M3Y2C9"/>